<proteinExistence type="predicted"/>
<reference evidence="2 3" key="1">
    <citation type="submission" date="2023-03" db="EMBL/GenBank/DDBJ databases">
        <title>Genome sequence of Lichtheimia ornata CBS 291.66.</title>
        <authorList>
            <person name="Mohabir J.T."/>
            <person name="Shea T.P."/>
            <person name="Kurbessoian T."/>
            <person name="Berby B."/>
            <person name="Fontaine J."/>
            <person name="Livny J."/>
            <person name="Gnirke A."/>
            <person name="Stajich J.E."/>
            <person name="Cuomo C.A."/>
        </authorList>
    </citation>
    <scope>NUCLEOTIDE SEQUENCE [LARGE SCALE GENOMIC DNA]</scope>
    <source>
        <strain evidence="2">CBS 291.66</strain>
    </source>
</reference>
<organism evidence="2 3">
    <name type="scientific">Lichtheimia ornata</name>
    <dbReference type="NCBI Taxonomy" id="688661"/>
    <lineage>
        <taxon>Eukaryota</taxon>
        <taxon>Fungi</taxon>
        <taxon>Fungi incertae sedis</taxon>
        <taxon>Mucoromycota</taxon>
        <taxon>Mucoromycotina</taxon>
        <taxon>Mucoromycetes</taxon>
        <taxon>Mucorales</taxon>
        <taxon>Lichtheimiaceae</taxon>
        <taxon>Lichtheimia</taxon>
    </lineage>
</organism>
<feature type="signal peptide" evidence="1">
    <location>
        <begin position="1"/>
        <end position="24"/>
    </location>
</feature>
<dbReference type="RefSeq" id="XP_058336955.1">
    <property type="nucleotide sequence ID" value="XM_058492283.1"/>
</dbReference>
<evidence type="ECO:0000313" key="2">
    <source>
        <dbReference type="EMBL" id="KAJ8652041.1"/>
    </source>
</evidence>
<dbReference type="GeneID" id="83219724"/>
<name>A0AAD7XTA2_9FUNG</name>
<gene>
    <name evidence="2" type="ORF">O0I10_012350</name>
</gene>
<sequence length="173" mass="18628">MLPRVASLISCAALVLFMANTSNAVPSNQELAFGDVDEAFDPETGFGGDFVPDGFTVDGIDTDSVIDGDGDDFQVSEGDLTKRDRGTCPQPSATLKAFWDDVSYGPNDYGCHKGYCWSRCAGGARLFGSVARDSIYEWCYTTKGHSQDRGYITCSKKEDCCDTWSCAGPCAAF</sequence>
<dbReference type="EMBL" id="JARTCD010000122">
    <property type="protein sequence ID" value="KAJ8652041.1"/>
    <property type="molecule type" value="Genomic_DNA"/>
</dbReference>
<dbReference type="AlphaFoldDB" id="A0AAD7XTA2"/>
<comment type="caution">
    <text evidence="2">The sequence shown here is derived from an EMBL/GenBank/DDBJ whole genome shotgun (WGS) entry which is preliminary data.</text>
</comment>
<protein>
    <submittedName>
        <fullName evidence="2">Uncharacterized protein</fullName>
    </submittedName>
</protein>
<evidence type="ECO:0000256" key="1">
    <source>
        <dbReference type="SAM" id="SignalP"/>
    </source>
</evidence>
<feature type="chain" id="PRO_5042208112" evidence="1">
    <location>
        <begin position="25"/>
        <end position="173"/>
    </location>
</feature>
<dbReference type="Proteomes" id="UP001234581">
    <property type="component" value="Unassembled WGS sequence"/>
</dbReference>
<evidence type="ECO:0000313" key="3">
    <source>
        <dbReference type="Proteomes" id="UP001234581"/>
    </source>
</evidence>
<keyword evidence="3" id="KW-1185">Reference proteome</keyword>
<keyword evidence="1" id="KW-0732">Signal</keyword>
<accession>A0AAD7XTA2</accession>